<dbReference type="InterPro" id="IPR005122">
    <property type="entry name" value="Uracil-DNA_glycosylase-like"/>
</dbReference>
<gene>
    <name evidence="5" type="ORF">D8780_04930</name>
</gene>
<evidence type="ECO:0000259" key="4">
    <source>
        <dbReference type="Pfam" id="PF03167"/>
    </source>
</evidence>
<keyword evidence="1" id="KW-0227">DNA damage</keyword>
<keyword evidence="3" id="KW-0234">DNA repair</keyword>
<feature type="domain" description="Uracil-DNA glycosylase-like" evidence="4">
    <location>
        <begin position="12"/>
        <end position="154"/>
    </location>
</feature>
<protein>
    <submittedName>
        <fullName evidence="5">Mismatch-specific DNA-glycosylase</fullName>
    </submittedName>
</protein>
<evidence type="ECO:0000313" key="6">
    <source>
        <dbReference type="Proteomes" id="UP000281094"/>
    </source>
</evidence>
<reference evidence="5 6" key="1">
    <citation type="submission" date="2018-10" db="EMBL/GenBank/DDBJ databases">
        <title>Notoacmeibacter sp. M2BS9Y-3-1, whole genome shotgun sequence.</title>
        <authorList>
            <person name="Tuo L."/>
        </authorList>
    </citation>
    <scope>NUCLEOTIDE SEQUENCE [LARGE SCALE GENOMIC DNA]</scope>
    <source>
        <strain evidence="5 6">M2BS9Y-3-1</strain>
    </source>
</reference>
<dbReference type="Gene3D" id="3.40.470.10">
    <property type="entry name" value="Uracil-DNA glycosylase-like domain"/>
    <property type="match status" value="1"/>
</dbReference>
<dbReference type="GO" id="GO:0008263">
    <property type="term" value="F:pyrimidine-specific mismatch base pair DNA N-glycosylase activity"/>
    <property type="evidence" value="ECO:0007669"/>
    <property type="project" value="TreeGrafter"/>
</dbReference>
<dbReference type="Pfam" id="PF03167">
    <property type="entry name" value="UDG"/>
    <property type="match status" value="1"/>
</dbReference>
<evidence type="ECO:0000313" key="5">
    <source>
        <dbReference type="EMBL" id="RLQ87646.1"/>
    </source>
</evidence>
<name>A0A3L7JAJ2_9HYPH</name>
<dbReference type="SUPFAM" id="SSF52141">
    <property type="entry name" value="Uracil-DNA glycosylase-like"/>
    <property type="match status" value="1"/>
</dbReference>
<accession>A0A3L7JAJ2</accession>
<dbReference type="EMBL" id="RCWN01000001">
    <property type="protein sequence ID" value="RLQ87646.1"/>
    <property type="molecule type" value="Genomic_DNA"/>
</dbReference>
<dbReference type="AlphaFoldDB" id="A0A3L7JAJ2"/>
<dbReference type="CDD" id="cd10028">
    <property type="entry name" value="UDG-F2_TDG_MUG"/>
    <property type="match status" value="1"/>
</dbReference>
<evidence type="ECO:0000256" key="2">
    <source>
        <dbReference type="ARBA" id="ARBA00022801"/>
    </source>
</evidence>
<dbReference type="PANTHER" id="PTHR12159:SF9">
    <property type="entry name" value="G_T MISMATCH-SPECIFIC THYMINE DNA GLYCOSYLASE"/>
    <property type="match status" value="1"/>
</dbReference>
<dbReference type="GO" id="GO:0006285">
    <property type="term" value="P:base-excision repair, AP site formation"/>
    <property type="evidence" value="ECO:0007669"/>
    <property type="project" value="InterPro"/>
</dbReference>
<sequence length="177" mass="19542">MAGSSPIIEDVLAPGLALVFCGTALGRISAERRAYYANPGNYFWRTLHDARLTPERIAPANYTSVLQYGIGLTDLCKTHFGQDADLPPAGFDVAGLATKIRQFQPRYLAFTSKTAASIFLDRPTGQFQCGPLGEYIAETELWALPSPSGQARRYWDPEPWRALAETVKADRTDQTAW</sequence>
<dbReference type="InterPro" id="IPR036895">
    <property type="entry name" value="Uracil-DNA_glycosylase-like_sf"/>
</dbReference>
<comment type="caution">
    <text evidence="5">The sequence shown here is derived from an EMBL/GenBank/DDBJ whole genome shotgun (WGS) entry which is preliminary data.</text>
</comment>
<dbReference type="RefSeq" id="WP_121644613.1">
    <property type="nucleotide sequence ID" value="NZ_RCWN01000001.1"/>
</dbReference>
<evidence type="ECO:0000256" key="1">
    <source>
        <dbReference type="ARBA" id="ARBA00022763"/>
    </source>
</evidence>
<evidence type="ECO:0000256" key="3">
    <source>
        <dbReference type="ARBA" id="ARBA00023204"/>
    </source>
</evidence>
<keyword evidence="2" id="KW-0378">Hydrolase</keyword>
<organism evidence="5 6">
    <name type="scientific">Notoacmeibacter ruber</name>
    <dbReference type="NCBI Taxonomy" id="2670375"/>
    <lineage>
        <taxon>Bacteria</taxon>
        <taxon>Pseudomonadati</taxon>
        <taxon>Pseudomonadota</taxon>
        <taxon>Alphaproteobacteria</taxon>
        <taxon>Hyphomicrobiales</taxon>
        <taxon>Notoacmeibacteraceae</taxon>
        <taxon>Notoacmeibacter</taxon>
    </lineage>
</organism>
<dbReference type="PANTHER" id="PTHR12159">
    <property type="entry name" value="G/T AND G/U MISMATCH-SPECIFIC DNA GLYCOSYLASE"/>
    <property type="match status" value="1"/>
</dbReference>
<dbReference type="GO" id="GO:0004844">
    <property type="term" value="F:uracil DNA N-glycosylase activity"/>
    <property type="evidence" value="ECO:0007669"/>
    <property type="project" value="TreeGrafter"/>
</dbReference>
<dbReference type="InterPro" id="IPR015637">
    <property type="entry name" value="MUG/TDG"/>
</dbReference>
<dbReference type="Proteomes" id="UP000281094">
    <property type="component" value="Unassembled WGS sequence"/>
</dbReference>
<proteinExistence type="predicted"/>
<keyword evidence="6" id="KW-1185">Reference proteome</keyword>